<dbReference type="Proteomes" id="UP001443914">
    <property type="component" value="Unassembled WGS sequence"/>
</dbReference>
<dbReference type="Pfam" id="PF00657">
    <property type="entry name" value="Lipase_GDSL"/>
    <property type="match status" value="1"/>
</dbReference>
<dbReference type="FunFam" id="3.40.50.1110:FF:000003">
    <property type="entry name" value="GDSL esterase/lipase APG"/>
    <property type="match status" value="1"/>
</dbReference>
<dbReference type="AlphaFoldDB" id="A0AAW1GG63"/>
<name>A0AAW1GG63_SAPOF</name>
<dbReference type="SUPFAM" id="SSF52266">
    <property type="entry name" value="SGNH hydrolase"/>
    <property type="match status" value="1"/>
</dbReference>
<evidence type="ECO:0000313" key="4">
    <source>
        <dbReference type="Proteomes" id="UP001443914"/>
    </source>
</evidence>
<keyword evidence="2" id="KW-0732">Signal</keyword>
<dbReference type="GO" id="GO:0016788">
    <property type="term" value="F:hydrolase activity, acting on ester bonds"/>
    <property type="evidence" value="ECO:0007669"/>
    <property type="project" value="InterPro"/>
</dbReference>
<dbReference type="InterPro" id="IPR036514">
    <property type="entry name" value="SGNH_hydro_sf"/>
</dbReference>
<dbReference type="InterPro" id="IPR050592">
    <property type="entry name" value="GDSL_lipolytic_enzyme"/>
</dbReference>
<dbReference type="Gene3D" id="3.40.50.1110">
    <property type="entry name" value="SGNH hydrolase"/>
    <property type="match status" value="1"/>
</dbReference>
<dbReference type="CDD" id="cd01837">
    <property type="entry name" value="SGNH_plant_lipase_like"/>
    <property type="match status" value="1"/>
</dbReference>
<evidence type="ECO:0008006" key="5">
    <source>
        <dbReference type="Google" id="ProtNLM"/>
    </source>
</evidence>
<keyword evidence="4" id="KW-1185">Reference proteome</keyword>
<feature type="signal peptide" evidence="2">
    <location>
        <begin position="1"/>
        <end position="27"/>
    </location>
</feature>
<reference evidence="3" key="1">
    <citation type="submission" date="2024-03" db="EMBL/GenBank/DDBJ databases">
        <title>WGS assembly of Saponaria officinalis var. Norfolk2.</title>
        <authorList>
            <person name="Jenkins J."/>
            <person name="Shu S."/>
            <person name="Grimwood J."/>
            <person name="Barry K."/>
            <person name="Goodstein D."/>
            <person name="Schmutz J."/>
            <person name="Leebens-Mack J."/>
            <person name="Osbourn A."/>
        </authorList>
    </citation>
    <scope>NUCLEOTIDE SEQUENCE [LARGE SCALE GENOMIC DNA]</scope>
    <source>
        <strain evidence="3">JIC</strain>
    </source>
</reference>
<dbReference type="PANTHER" id="PTHR45642:SF12">
    <property type="entry name" value="OS09G0132900 PROTEIN"/>
    <property type="match status" value="1"/>
</dbReference>
<gene>
    <name evidence="3" type="ORF">RND81_14G006300</name>
</gene>
<comment type="caution">
    <text evidence="3">The sequence shown here is derived from an EMBL/GenBank/DDBJ whole genome shotgun (WGS) entry which is preliminary data.</text>
</comment>
<sequence>MYHLNFLAMTIITKGAIILLLLLPVSAKVPAVIVFGDSSVDTGNNNMIETVLKSNFEPYGRDFEGGRPTGRFCNGRVPSDFVSEYFGLKKTVPAYLDPNYGISDFATGVVFASAGTGYDNTTAAVLNVMPFWKEVELYKEYQQKLRDYVGETKANYIIKEAVYLVSIGTNDFLENYYLLPTTRARYTVQQFEDHLLDSAREFVSQMYSLGARKISLSGISPMGCLPLERTVNFMEIEGCNEEYNNVALEFNGKLRDLIKNMNGEFVGLRLVLSNPYYILKKIIRNPSEYGIEVTKEACCGTGMFEMGYLCKIDGSFSCPDADKYLFWDSFHPSQKTNQIISQHLFQTVLYKFLH</sequence>
<dbReference type="InterPro" id="IPR001087">
    <property type="entry name" value="GDSL"/>
</dbReference>
<dbReference type="EMBL" id="JBDFQZ010000014">
    <property type="protein sequence ID" value="KAK9663918.1"/>
    <property type="molecule type" value="Genomic_DNA"/>
</dbReference>
<evidence type="ECO:0000256" key="2">
    <source>
        <dbReference type="SAM" id="SignalP"/>
    </source>
</evidence>
<protein>
    <recommendedName>
        <fullName evidence="5">GDSL esterase/lipase</fullName>
    </recommendedName>
</protein>
<dbReference type="InterPro" id="IPR035669">
    <property type="entry name" value="SGNH_plant_lipase-like"/>
</dbReference>
<evidence type="ECO:0000256" key="1">
    <source>
        <dbReference type="ARBA" id="ARBA00008668"/>
    </source>
</evidence>
<proteinExistence type="inferred from homology"/>
<feature type="chain" id="PRO_5043721501" description="GDSL esterase/lipase" evidence="2">
    <location>
        <begin position="28"/>
        <end position="354"/>
    </location>
</feature>
<organism evidence="3 4">
    <name type="scientific">Saponaria officinalis</name>
    <name type="common">Common soapwort</name>
    <name type="synonym">Lychnis saponaria</name>
    <dbReference type="NCBI Taxonomy" id="3572"/>
    <lineage>
        <taxon>Eukaryota</taxon>
        <taxon>Viridiplantae</taxon>
        <taxon>Streptophyta</taxon>
        <taxon>Embryophyta</taxon>
        <taxon>Tracheophyta</taxon>
        <taxon>Spermatophyta</taxon>
        <taxon>Magnoliopsida</taxon>
        <taxon>eudicotyledons</taxon>
        <taxon>Gunneridae</taxon>
        <taxon>Pentapetalae</taxon>
        <taxon>Caryophyllales</taxon>
        <taxon>Caryophyllaceae</taxon>
        <taxon>Caryophylleae</taxon>
        <taxon>Saponaria</taxon>
    </lineage>
</organism>
<evidence type="ECO:0000313" key="3">
    <source>
        <dbReference type="EMBL" id="KAK9663918.1"/>
    </source>
</evidence>
<dbReference type="PANTHER" id="PTHR45642">
    <property type="entry name" value="GDSL ESTERASE/LIPASE EXL3"/>
    <property type="match status" value="1"/>
</dbReference>
<comment type="similarity">
    <text evidence="1">Belongs to the 'GDSL' lipolytic enzyme family.</text>
</comment>
<accession>A0AAW1GG63</accession>